<comment type="catalytic activity">
    <reaction evidence="3">
        <text>uridine(2604) in 23S rRNA = pseudouridine(2604) in 23S rRNA</text>
        <dbReference type="Rhea" id="RHEA:38875"/>
        <dbReference type="Rhea" id="RHEA-COMP:10093"/>
        <dbReference type="Rhea" id="RHEA-COMP:10094"/>
        <dbReference type="ChEBI" id="CHEBI:65314"/>
        <dbReference type="ChEBI" id="CHEBI:65315"/>
        <dbReference type="EC" id="5.4.99.21"/>
    </reaction>
</comment>
<dbReference type="RefSeq" id="WP_169146195.1">
    <property type="nucleotide sequence ID" value="NZ_JABBGA010000009.1"/>
</dbReference>
<gene>
    <name evidence="14" type="ORF">HHL15_12945</name>
</gene>
<comment type="catalytic activity">
    <reaction evidence="2">
        <text>uridine(35) in tRNA(Tyr) = pseudouridine(35) in tRNA(Tyr)</text>
        <dbReference type="Rhea" id="RHEA:60556"/>
        <dbReference type="Rhea" id="RHEA-COMP:15607"/>
        <dbReference type="Rhea" id="RHEA-COMP:15608"/>
        <dbReference type="ChEBI" id="CHEBI:65314"/>
        <dbReference type="ChEBI" id="CHEBI:65315"/>
    </reaction>
</comment>
<dbReference type="InterPro" id="IPR006145">
    <property type="entry name" value="PsdUridine_synth_RsuA/RluA"/>
</dbReference>
<dbReference type="Gene3D" id="3.30.70.580">
    <property type="entry name" value="Pseudouridine synthase I, catalytic domain, N-terminal subdomain"/>
    <property type="match status" value="1"/>
</dbReference>
<name>A0A848G6U3_9RHOO</name>
<dbReference type="NCBIfam" id="TIGR00093">
    <property type="entry name" value="pseudouridine synthase"/>
    <property type="match status" value="1"/>
</dbReference>
<evidence type="ECO:0000313" key="14">
    <source>
        <dbReference type="EMBL" id="NML26655.1"/>
    </source>
</evidence>
<dbReference type="InterPro" id="IPR002942">
    <property type="entry name" value="S4_RNA-bd"/>
</dbReference>
<dbReference type="Gene3D" id="3.30.70.1560">
    <property type="entry name" value="Alpha-L RNA-binding motif"/>
    <property type="match status" value="1"/>
</dbReference>
<dbReference type="PANTHER" id="PTHR47683">
    <property type="entry name" value="PSEUDOURIDINE SYNTHASE FAMILY PROTEIN-RELATED"/>
    <property type="match status" value="1"/>
</dbReference>
<evidence type="ECO:0000259" key="13">
    <source>
        <dbReference type="SMART" id="SM00363"/>
    </source>
</evidence>
<dbReference type="AlphaFoldDB" id="A0A848G6U3"/>
<dbReference type="InterPro" id="IPR020103">
    <property type="entry name" value="PsdUridine_synth_cat_dom_sf"/>
</dbReference>
<dbReference type="Pfam" id="PF01479">
    <property type="entry name" value="S4"/>
    <property type="match status" value="1"/>
</dbReference>
<dbReference type="PANTHER" id="PTHR47683:SF2">
    <property type="entry name" value="RNA-BINDING S4 DOMAIN-CONTAINING PROTEIN"/>
    <property type="match status" value="1"/>
</dbReference>
<evidence type="ECO:0000256" key="8">
    <source>
        <dbReference type="ARBA" id="ARBA00042843"/>
    </source>
</evidence>
<dbReference type="InterPro" id="IPR042092">
    <property type="entry name" value="PsdUridine_s_RsuA/RluB/E/F_cat"/>
</dbReference>
<comment type="caution">
    <text evidence="14">The sequence shown here is derived from an EMBL/GenBank/DDBJ whole genome shotgun (WGS) entry which is preliminary data.</text>
</comment>
<evidence type="ECO:0000256" key="11">
    <source>
        <dbReference type="PROSITE-ProRule" id="PRU00182"/>
    </source>
</evidence>
<keyword evidence="1" id="KW-0413">Isomerase</keyword>
<evidence type="ECO:0000256" key="2">
    <source>
        <dbReference type="ARBA" id="ARBA00036390"/>
    </source>
</evidence>
<dbReference type="InterPro" id="IPR036986">
    <property type="entry name" value="S4_RNA-bd_sf"/>
</dbReference>
<dbReference type="EMBL" id="JABBGA010000009">
    <property type="protein sequence ID" value="NML26655.1"/>
    <property type="molecule type" value="Genomic_DNA"/>
</dbReference>
<dbReference type="PROSITE" id="PS50889">
    <property type="entry name" value="S4"/>
    <property type="match status" value="1"/>
</dbReference>
<dbReference type="SMART" id="SM00363">
    <property type="entry name" value="S4"/>
    <property type="match status" value="1"/>
</dbReference>
<evidence type="ECO:0000256" key="3">
    <source>
        <dbReference type="ARBA" id="ARBA00036535"/>
    </source>
</evidence>
<dbReference type="Pfam" id="PF00849">
    <property type="entry name" value="PseudoU_synth_2"/>
    <property type="match status" value="1"/>
</dbReference>
<feature type="region of interest" description="Disordered" evidence="12">
    <location>
        <begin position="1"/>
        <end position="184"/>
    </location>
</feature>
<feature type="compositionally biased region" description="Low complexity" evidence="12">
    <location>
        <begin position="25"/>
        <end position="34"/>
    </location>
</feature>
<dbReference type="InterPro" id="IPR000748">
    <property type="entry name" value="PsdUridine_synth_RsuA/RluB/E/F"/>
</dbReference>
<evidence type="ECO:0000256" key="7">
    <source>
        <dbReference type="ARBA" id="ARBA00041697"/>
    </source>
</evidence>
<proteinExistence type="predicted"/>
<dbReference type="EC" id="5.4.99.21" evidence="4"/>
<dbReference type="SUPFAM" id="SSF55174">
    <property type="entry name" value="Alpha-L RNA-binding motif"/>
    <property type="match status" value="1"/>
</dbReference>
<dbReference type="Proteomes" id="UP000580043">
    <property type="component" value="Unassembled WGS sequence"/>
</dbReference>
<keyword evidence="15" id="KW-1185">Reference proteome</keyword>
<dbReference type="InterPro" id="IPR020094">
    <property type="entry name" value="TruA/RsuA/RluB/E/F_N"/>
</dbReference>
<dbReference type="GO" id="GO:0160138">
    <property type="term" value="F:23S rRNA pseudouridine(2604) synthase activity"/>
    <property type="evidence" value="ECO:0007669"/>
    <property type="project" value="UniProtKB-EC"/>
</dbReference>
<evidence type="ECO:0000256" key="4">
    <source>
        <dbReference type="ARBA" id="ARBA00038922"/>
    </source>
</evidence>
<evidence type="ECO:0000313" key="15">
    <source>
        <dbReference type="Proteomes" id="UP000580043"/>
    </source>
</evidence>
<dbReference type="FunFam" id="3.30.70.1560:FF:000005">
    <property type="entry name" value="RNA pseudouridylate synthase"/>
    <property type="match status" value="1"/>
</dbReference>
<reference evidence="14 15" key="1">
    <citation type="submission" date="2020-04" db="EMBL/GenBank/DDBJ databases">
        <title>Zoogloea sp. G-4-1-14 isolated from soil.</title>
        <authorList>
            <person name="Dahal R.H."/>
        </authorList>
    </citation>
    <scope>NUCLEOTIDE SEQUENCE [LARGE SCALE GENOMIC DNA]</scope>
    <source>
        <strain evidence="14 15">G-4-1-14</strain>
    </source>
</reference>
<evidence type="ECO:0000256" key="9">
    <source>
        <dbReference type="ARBA" id="ARBA00042890"/>
    </source>
</evidence>
<accession>A0A848G6U3</accession>
<dbReference type="Gene3D" id="3.10.290.10">
    <property type="entry name" value="RNA-binding S4 domain"/>
    <property type="match status" value="1"/>
</dbReference>
<dbReference type="InterPro" id="IPR050343">
    <property type="entry name" value="RsuA_PseudoU_synthase"/>
</dbReference>
<feature type="domain" description="RNA-binding S4" evidence="13">
    <location>
        <begin position="183"/>
        <end position="240"/>
    </location>
</feature>
<keyword evidence="11" id="KW-0694">RNA-binding</keyword>
<feature type="compositionally biased region" description="Basic and acidic residues" evidence="12">
    <location>
        <begin position="59"/>
        <end position="164"/>
    </location>
</feature>
<sequence>MTDTPRRRPPLPTREGTLKIKPRADAAPAAAPVVPDRRKAASGRSRGKASHPDQAQADPRQERSTTPREPREPRGDAPRRDEPRRDDPRRDATRQTDWRERPSSQQDRPRRPAAEGTAQDRPRRPAGEGYASDRPRRPAAEGAPQDRPRRPAGDAPPRHERRSGNGEPRPAQAPSPLAADGSIRLSKRMTELGLCSRREADEYIEKGWVRVDGRVVSELGSRVKPGQEVELDRRGQTAQERRVTILLNKPVGYVSGQAEDGYEPASVLITADNRWAEDPSETRYLNTHHRGLAPAGRLDIDSIGLLVFTQDGRVARALIGDDSSIEKEYHVRVEGRLDEAGLKLLNHGLSLDGAALRPAKVSWLNEDQLRFVLREGKKRQIRRMCELVGLKVVGLKRVRIGRVMLGHLPPGQWRYLGPNESF</sequence>
<evidence type="ECO:0000256" key="12">
    <source>
        <dbReference type="SAM" id="MobiDB-lite"/>
    </source>
</evidence>
<dbReference type="CDD" id="cd00165">
    <property type="entry name" value="S4"/>
    <property type="match status" value="1"/>
</dbReference>
<dbReference type="GO" id="GO:0000455">
    <property type="term" value="P:enzyme-directed rRNA pseudouridine synthesis"/>
    <property type="evidence" value="ECO:0007669"/>
    <property type="project" value="UniProtKB-ARBA"/>
</dbReference>
<dbReference type="GO" id="GO:0003723">
    <property type="term" value="F:RNA binding"/>
    <property type="evidence" value="ECO:0007669"/>
    <property type="project" value="UniProtKB-KW"/>
</dbReference>
<evidence type="ECO:0000256" key="5">
    <source>
        <dbReference type="ARBA" id="ARBA00039989"/>
    </source>
</evidence>
<protein>
    <recommendedName>
        <fullName evidence="5">Dual-specificity RNA pseudouridine synthase RluF</fullName>
        <ecNumber evidence="4">5.4.99.21</ecNumber>
    </recommendedName>
    <alternativeName>
        <fullName evidence="7">23S rRNA pseudouridine(2604) synthase</fullName>
    </alternativeName>
    <alternativeName>
        <fullName evidence="9">Ribosomal large subunit pseudouridine synthase F</fullName>
    </alternativeName>
    <alternativeName>
        <fullName evidence="8">rRNA pseudouridylate synthase F</fullName>
    </alternativeName>
    <alternativeName>
        <fullName evidence="10">rRNA-uridine isomerase F</fullName>
    </alternativeName>
    <alternativeName>
        <fullName evidence="6">tRNA(Tyr) pseudouridine(35) synthase</fullName>
    </alternativeName>
</protein>
<evidence type="ECO:0000256" key="10">
    <source>
        <dbReference type="ARBA" id="ARBA00043147"/>
    </source>
</evidence>
<evidence type="ECO:0000256" key="6">
    <source>
        <dbReference type="ARBA" id="ARBA00041420"/>
    </source>
</evidence>
<dbReference type="SUPFAM" id="SSF55120">
    <property type="entry name" value="Pseudouridine synthase"/>
    <property type="match status" value="1"/>
</dbReference>
<organism evidence="14 15">
    <name type="scientific">Zoogloea dura</name>
    <dbReference type="NCBI Taxonomy" id="2728840"/>
    <lineage>
        <taxon>Bacteria</taxon>
        <taxon>Pseudomonadati</taxon>
        <taxon>Pseudomonadota</taxon>
        <taxon>Betaproteobacteria</taxon>
        <taxon>Rhodocyclales</taxon>
        <taxon>Zoogloeaceae</taxon>
        <taxon>Zoogloea</taxon>
    </lineage>
</organism>
<evidence type="ECO:0000256" key="1">
    <source>
        <dbReference type="ARBA" id="ARBA00023235"/>
    </source>
</evidence>